<dbReference type="EMBL" id="CP019706">
    <property type="protein sequence ID" value="ARJ42685.1"/>
    <property type="molecule type" value="Genomic_DNA"/>
</dbReference>
<accession>A0A1W6B6H2</accession>
<evidence type="ECO:0000313" key="1">
    <source>
        <dbReference type="EMBL" id="ARJ42685.1"/>
    </source>
</evidence>
<dbReference type="KEGG" id="palh:B1H58_12060"/>
<dbReference type="OrthoDB" id="6429330at2"/>
<gene>
    <name evidence="1" type="ORF">B1H58_12060</name>
</gene>
<name>A0A1W6B6H2_9GAMM</name>
<keyword evidence="2" id="KW-1185">Reference proteome</keyword>
<dbReference type="Proteomes" id="UP000192900">
    <property type="component" value="Chromosome"/>
</dbReference>
<protein>
    <submittedName>
        <fullName evidence="1">DUF2158 domain-containing protein</fullName>
    </submittedName>
</protein>
<dbReference type="AlphaFoldDB" id="A0A1W6B6H2"/>
<reference evidence="1 2" key="1">
    <citation type="submission" date="2017-02" db="EMBL/GenBank/DDBJ databases">
        <title>Complete genome sequence of the drought resistance-promoting endophyte Pantoea alhagi LTYR-11Z.</title>
        <authorList>
            <person name="Zhang L."/>
        </authorList>
    </citation>
    <scope>NUCLEOTIDE SEQUENCE [LARGE SCALE GENOMIC DNA]</scope>
    <source>
        <strain evidence="1 2">LTYR-11Z</strain>
    </source>
</reference>
<proteinExistence type="predicted"/>
<sequence length="59" mass="6665">MFQKDDFVQAKTGGPKMQVMRVEGEMLWCARIDDADKKEIEIPASSVNPYHEDGDFGVC</sequence>
<organism evidence="1 2">
    <name type="scientific">Pantoea alhagi</name>
    <dbReference type="NCBI Taxonomy" id="1891675"/>
    <lineage>
        <taxon>Bacteria</taxon>
        <taxon>Pseudomonadati</taxon>
        <taxon>Pseudomonadota</taxon>
        <taxon>Gammaproteobacteria</taxon>
        <taxon>Enterobacterales</taxon>
        <taxon>Erwiniaceae</taxon>
        <taxon>Pantoea</taxon>
    </lineage>
</organism>
<dbReference type="RefSeq" id="WP_085070576.1">
    <property type="nucleotide sequence ID" value="NZ_CP019706.1"/>
</dbReference>
<evidence type="ECO:0000313" key="2">
    <source>
        <dbReference type="Proteomes" id="UP000192900"/>
    </source>
</evidence>
<dbReference type="STRING" id="1891675.B1H58_12060"/>